<evidence type="ECO:0008006" key="5">
    <source>
        <dbReference type="Google" id="ProtNLM"/>
    </source>
</evidence>
<feature type="region of interest" description="Disordered" evidence="1">
    <location>
        <begin position="1"/>
        <end position="52"/>
    </location>
</feature>
<accession>A0ABT7V2B7</accession>
<feature type="compositionally biased region" description="Polar residues" evidence="1">
    <location>
        <begin position="14"/>
        <end position="24"/>
    </location>
</feature>
<name>A0ABT7V2B7_9ACTN</name>
<evidence type="ECO:0000313" key="3">
    <source>
        <dbReference type="EMBL" id="MDM8270748.1"/>
    </source>
</evidence>
<comment type="caution">
    <text evidence="3">The sequence shown here is derived from an EMBL/GenBank/DDBJ whole genome shotgun (WGS) entry which is preliminary data.</text>
</comment>
<gene>
    <name evidence="3" type="ORF">QUW25_03510</name>
</gene>
<feature type="compositionally biased region" description="Basic and acidic residues" evidence="1">
    <location>
        <begin position="1"/>
        <end position="11"/>
    </location>
</feature>
<evidence type="ECO:0000313" key="4">
    <source>
        <dbReference type="Proteomes" id="UP001529256"/>
    </source>
</evidence>
<feature type="transmembrane region" description="Helical" evidence="2">
    <location>
        <begin position="74"/>
        <end position="95"/>
    </location>
</feature>
<proteinExistence type="predicted"/>
<keyword evidence="2" id="KW-0472">Membrane</keyword>
<dbReference type="EMBL" id="JAUDEA010000003">
    <property type="protein sequence ID" value="MDM8270748.1"/>
    <property type="molecule type" value="Genomic_DNA"/>
</dbReference>
<organism evidence="3 4">
    <name type="scientific">Thermophilibacter provencensis</name>
    <dbReference type="NCBI Taxonomy" id="1852386"/>
    <lineage>
        <taxon>Bacteria</taxon>
        <taxon>Bacillati</taxon>
        <taxon>Actinomycetota</taxon>
        <taxon>Coriobacteriia</taxon>
        <taxon>Coriobacteriales</taxon>
        <taxon>Atopobiaceae</taxon>
        <taxon>Thermophilibacter</taxon>
    </lineage>
</organism>
<keyword evidence="2" id="KW-1133">Transmembrane helix</keyword>
<dbReference type="RefSeq" id="WP_289510846.1">
    <property type="nucleotide sequence ID" value="NZ_JAUDEA010000003.1"/>
</dbReference>
<protein>
    <recommendedName>
        <fullName evidence="5">DUF4179 domain-containing protein</fullName>
    </recommendedName>
</protein>
<reference evidence="3" key="2">
    <citation type="submission" date="2023-06" db="EMBL/GenBank/DDBJ databases">
        <authorList>
            <person name="Zeman M."/>
            <person name="Kubasova T."/>
            <person name="Jahodarova E."/>
            <person name="Nykrynova M."/>
            <person name="Rychlik I."/>
        </authorList>
    </citation>
    <scope>NUCLEOTIDE SEQUENCE</scope>
    <source>
        <strain evidence="3">153_Feed</strain>
    </source>
</reference>
<dbReference type="Proteomes" id="UP001529256">
    <property type="component" value="Unassembled WGS sequence"/>
</dbReference>
<sequence>MDTPETDKSAGEKSASSPEETQPTVRRALVDETSARPTTQMEPAPRLRDVTGTFGDYVRGRREALASFTRRHRAATVLLAVLAVVAVAALAIAFAQAGRVPSGELIDADARERLSAPAYSGGTFGHDDALVARVVDVRRISRSGSASEGDNAQFGASGYASAEVVVSYTGSYVSADQGATLEYALLDGSWVDVGGARDVEVAWRASAGVDQEKVVRNAHLLLKRADEQGVPEGEQPLAELYANATAEVSDEHFDEDAQTDTLTLTCTRGEAFSSYACTMTVTFAFRQASGQWEVESVSVADGARERSLDALLGTWTGTFQSQDTDGEKCLAARDAGMTVVVSEAGTDEISGTISGVAHYHEHPNKDATDCEGDLVLEDVPFTAKLVESEGGILAFEAKLPEDVDGSATLALSFGTEDDPSAVTARLTSSYQHTGSILFFPVDETLTYTDLFSLRKNA</sequence>
<keyword evidence="4" id="KW-1185">Reference proteome</keyword>
<reference evidence="3" key="1">
    <citation type="submission" date="2023-06" db="EMBL/GenBank/DDBJ databases">
        <title>Identification and characterization of horizontal gene transfer across gut microbiota members of farm animals based on homology search.</title>
        <authorList>
            <person name="Schwarzerova J."/>
            <person name="Nykrynova M."/>
            <person name="Jureckova K."/>
            <person name="Cejkova D."/>
            <person name="Rychlik I."/>
        </authorList>
    </citation>
    <scope>NUCLEOTIDE SEQUENCE</scope>
    <source>
        <strain evidence="3">153_Feed</strain>
    </source>
</reference>
<evidence type="ECO:0000256" key="1">
    <source>
        <dbReference type="SAM" id="MobiDB-lite"/>
    </source>
</evidence>
<evidence type="ECO:0000256" key="2">
    <source>
        <dbReference type="SAM" id="Phobius"/>
    </source>
</evidence>
<keyword evidence="2" id="KW-0812">Transmembrane</keyword>